<accession>A0AA37M039</accession>
<feature type="region of interest" description="Disordered" evidence="1">
    <location>
        <begin position="1"/>
        <end position="59"/>
    </location>
</feature>
<reference evidence="2 3" key="1">
    <citation type="submission" date="2021-07" db="EMBL/GenBank/DDBJ databases">
        <title>Genome data of Colletotrichum spaethianum.</title>
        <authorList>
            <person name="Utami Y.D."/>
            <person name="Hiruma K."/>
        </authorList>
    </citation>
    <scope>NUCLEOTIDE SEQUENCE [LARGE SCALE GENOMIC DNA]</scope>
    <source>
        <strain evidence="2 3">MAFF 242679</strain>
    </source>
</reference>
<proteinExistence type="predicted"/>
<comment type="caution">
    <text evidence="2">The sequence shown here is derived from an EMBL/GenBank/DDBJ whole genome shotgun (WGS) entry which is preliminary data.</text>
</comment>
<keyword evidence="3" id="KW-1185">Reference proteome</keyword>
<gene>
    <name evidence="2" type="ORF">ColLi_13014</name>
</gene>
<evidence type="ECO:0000313" key="2">
    <source>
        <dbReference type="EMBL" id="GJC90176.1"/>
    </source>
</evidence>
<dbReference type="EMBL" id="BPPX01000050">
    <property type="protein sequence ID" value="GJC90176.1"/>
    <property type="molecule type" value="Genomic_DNA"/>
</dbReference>
<protein>
    <submittedName>
        <fullName evidence="2">Uncharacterized protein</fullName>
    </submittedName>
</protein>
<dbReference type="Proteomes" id="UP001055172">
    <property type="component" value="Unassembled WGS sequence"/>
</dbReference>
<evidence type="ECO:0000256" key="1">
    <source>
        <dbReference type="SAM" id="MobiDB-lite"/>
    </source>
</evidence>
<dbReference type="AlphaFoldDB" id="A0AA37M039"/>
<evidence type="ECO:0000313" key="3">
    <source>
        <dbReference type="Proteomes" id="UP001055172"/>
    </source>
</evidence>
<sequence length="59" mass="6586">MAAESADAQMDVAHPPWQRSREPGNPHGGRFEPLGNKQRQRRSETEQLADPDQASDLFA</sequence>
<organism evidence="2 3">
    <name type="scientific">Colletotrichum liriopes</name>
    <dbReference type="NCBI Taxonomy" id="708192"/>
    <lineage>
        <taxon>Eukaryota</taxon>
        <taxon>Fungi</taxon>
        <taxon>Dikarya</taxon>
        <taxon>Ascomycota</taxon>
        <taxon>Pezizomycotina</taxon>
        <taxon>Sordariomycetes</taxon>
        <taxon>Hypocreomycetidae</taxon>
        <taxon>Glomerellales</taxon>
        <taxon>Glomerellaceae</taxon>
        <taxon>Colletotrichum</taxon>
        <taxon>Colletotrichum spaethianum species complex</taxon>
    </lineage>
</organism>
<name>A0AA37M039_9PEZI</name>